<protein>
    <submittedName>
        <fullName evidence="6">Helix-turn-helix domain-containing protein</fullName>
    </submittedName>
</protein>
<evidence type="ECO:0000259" key="5">
    <source>
        <dbReference type="PROSITE" id="PS50977"/>
    </source>
</evidence>
<evidence type="ECO:0000256" key="1">
    <source>
        <dbReference type="ARBA" id="ARBA00023015"/>
    </source>
</evidence>
<gene>
    <name evidence="6" type="ORF">ABEG17_12050</name>
</gene>
<proteinExistence type="predicted"/>
<keyword evidence="3" id="KW-0804">Transcription</keyword>
<dbReference type="PRINTS" id="PR00455">
    <property type="entry name" value="HTHTETR"/>
</dbReference>
<sequence length="223" mass="24377">MPDTVKTRAYRSTVRAERAEQTRHAVLVAARDLLVERGYDATTVAMVAEAAGVSVDTVYVSVGRKPQLAVAAVDMVLGSSDEPVPAEQRGYVQAVRAADGARRKLELYAAAVGDVVPRTAALLGALRRAGEADEECARAWVAVSERRSANMLLLAADLRGTGELRADLTDREVADLVWSTNAHEYWLLLHSRGWTPERYAALLADLWCRLLLEEQPQADPVNR</sequence>
<reference evidence="6" key="1">
    <citation type="submission" date="2024-05" db="EMBL/GenBank/DDBJ databases">
        <authorList>
            <person name="Kim S."/>
            <person name="Heo J."/>
            <person name="Choi H."/>
            <person name="Choi Y."/>
            <person name="Kwon S.-W."/>
            <person name="Kim Y."/>
        </authorList>
    </citation>
    <scope>NUCLEOTIDE SEQUENCE</scope>
    <source>
        <strain evidence="6">KACC 23699</strain>
    </source>
</reference>
<keyword evidence="2 4" id="KW-0238">DNA-binding</keyword>
<dbReference type="InterPro" id="IPR050109">
    <property type="entry name" value="HTH-type_TetR-like_transc_reg"/>
</dbReference>
<dbReference type="InterPro" id="IPR001647">
    <property type="entry name" value="HTH_TetR"/>
</dbReference>
<dbReference type="InterPro" id="IPR009057">
    <property type="entry name" value="Homeodomain-like_sf"/>
</dbReference>
<dbReference type="AlphaFoldDB" id="A0AAU7JPW8"/>
<evidence type="ECO:0000256" key="4">
    <source>
        <dbReference type="PROSITE-ProRule" id="PRU00335"/>
    </source>
</evidence>
<organism evidence="6">
    <name type="scientific">Pedococcus sp. KACC 23699</name>
    <dbReference type="NCBI Taxonomy" id="3149228"/>
    <lineage>
        <taxon>Bacteria</taxon>
        <taxon>Bacillati</taxon>
        <taxon>Actinomycetota</taxon>
        <taxon>Actinomycetes</taxon>
        <taxon>Micrococcales</taxon>
        <taxon>Intrasporangiaceae</taxon>
        <taxon>Pedococcus</taxon>
    </lineage>
</organism>
<dbReference type="EMBL" id="CP157483">
    <property type="protein sequence ID" value="XBO42311.1"/>
    <property type="molecule type" value="Genomic_DNA"/>
</dbReference>
<dbReference type="PROSITE" id="PS50977">
    <property type="entry name" value="HTH_TETR_2"/>
    <property type="match status" value="1"/>
</dbReference>
<dbReference type="SUPFAM" id="SSF46689">
    <property type="entry name" value="Homeodomain-like"/>
    <property type="match status" value="1"/>
</dbReference>
<evidence type="ECO:0000313" key="6">
    <source>
        <dbReference type="EMBL" id="XBO42311.1"/>
    </source>
</evidence>
<dbReference type="RefSeq" id="WP_406829716.1">
    <property type="nucleotide sequence ID" value="NZ_CP157483.1"/>
</dbReference>
<dbReference type="PANTHER" id="PTHR30055">
    <property type="entry name" value="HTH-TYPE TRANSCRIPTIONAL REGULATOR RUTR"/>
    <property type="match status" value="1"/>
</dbReference>
<dbReference type="PANTHER" id="PTHR30055:SF234">
    <property type="entry name" value="HTH-TYPE TRANSCRIPTIONAL REGULATOR BETI"/>
    <property type="match status" value="1"/>
</dbReference>
<feature type="DNA-binding region" description="H-T-H motif" evidence="4">
    <location>
        <begin position="43"/>
        <end position="62"/>
    </location>
</feature>
<accession>A0AAU7JPW8</accession>
<feature type="domain" description="HTH tetR-type" evidence="5">
    <location>
        <begin position="20"/>
        <end position="80"/>
    </location>
</feature>
<evidence type="ECO:0000256" key="3">
    <source>
        <dbReference type="ARBA" id="ARBA00023163"/>
    </source>
</evidence>
<evidence type="ECO:0000256" key="2">
    <source>
        <dbReference type="ARBA" id="ARBA00023125"/>
    </source>
</evidence>
<dbReference type="Pfam" id="PF00440">
    <property type="entry name" value="TetR_N"/>
    <property type="match status" value="1"/>
</dbReference>
<keyword evidence="1" id="KW-0805">Transcription regulation</keyword>
<dbReference type="Gene3D" id="1.10.357.10">
    <property type="entry name" value="Tetracycline Repressor, domain 2"/>
    <property type="match status" value="1"/>
</dbReference>
<dbReference type="GO" id="GO:0000976">
    <property type="term" value="F:transcription cis-regulatory region binding"/>
    <property type="evidence" value="ECO:0007669"/>
    <property type="project" value="TreeGrafter"/>
</dbReference>
<name>A0AAU7JPW8_9MICO</name>
<dbReference type="GO" id="GO:0003700">
    <property type="term" value="F:DNA-binding transcription factor activity"/>
    <property type="evidence" value="ECO:0007669"/>
    <property type="project" value="TreeGrafter"/>
</dbReference>